<gene>
    <name evidence="2" type="ORF">ACJIZ3_023473</name>
</gene>
<keyword evidence="1" id="KW-0472">Membrane</keyword>
<keyword evidence="1" id="KW-1133">Transmembrane helix</keyword>
<dbReference type="EMBL" id="JBJXBP010000003">
    <property type="protein sequence ID" value="KAL3838882.1"/>
    <property type="molecule type" value="Genomic_DNA"/>
</dbReference>
<proteinExistence type="predicted"/>
<evidence type="ECO:0000313" key="2">
    <source>
        <dbReference type="EMBL" id="KAL3838882.1"/>
    </source>
</evidence>
<keyword evidence="3" id="KW-1185">Reference proteome</keyword>
<sequence length="93" mass="10624">MLEILFNLNLFEVLLTHTEEAQILKPFLVDIACRIKNGWIKTSEEAPNGPTMEEAVRSFEVAMLITATKGKIFFFFCLVQKAFVVLFVYNSFG</sequence>
<name>A0ABD3TRI7_9LAMI</name>
<protein>
    <submittedName>
        <fullName evidence="2">Uncharacterized protein</fullName>
    </submittedName>
</protein>
<evidence type="ECO:0000256" key="1">
    <source>
        <dbReference type="SAM" id="Phobius"/>
    </source>
</evidence>
<dbReference type="AlphaFoldDB" id="A0ABD3TRI7"/>
<comment type="caution">
    <text evidence="2">The sequence shown here is derived from an EMBL/GenBank/DDBJ whole genome shotgun (WGS) entry which is preliminary data.</text>
</comment>
<accession>A0ABD3TRI7</accession>
<keyword evidence="1" id="KW-0812">Transmembrane</keyword>
<feature type="transmembrane region" description="Helical" evidence="1">
    <location>
        <begin position="72"/>
        <end position="92"/>
    </location>
</feature>
<reference evidence="2 3" key="1">
    <citation type="submission" date="2024-12" db="EMBL/GenBank/DDBJ databases">
        <title>The unique morphological basis and parallel evolutionary history of personate flowers in Penstemon.</title>
        <authorList>
            <person name="Depatie T.H."/>
            <person name="Wessinger C.A."/>
        </authorList>
    </citation>
    <scope>NUCLEOTIDE SEQUENCE [LARGE SCALE GENOMIC DNA]</scope>
    <source>
        <strain evidence="2">WTNN_2</strain>
        <tissue evidence="2">Leaf</tissue>
    </source>
</reference>
<organism evidence="2 3">
    <name type="scientific">Penstemon smallii</name>
    <dbReference type="NCBI Taxonomy" id="265156"/>
    <lineage>
        <taxon>Eukaryota</taxon>
        <taxon>Viridiplantae</taxon>
        <taxon>Streptophyta</taxon>
        <taxon>Embryophyta</taxon>
        <taxon>Tracheophyta</taxon>
        <taxon>Spermatophyta</taxon>
        <taxon>Magnoliopsida</taxon>
        <taxon>eudicotyledons</taxon>
        <taxon>Gunneridae</taxon>
        <taxon>Pentapetalae</taxon>
        <taxon>asterids</taxon>
        <taxon>lamiids</taxon>
        <taxon>Lamiales</taxon>
        <taxon>Plantaginaceae</taxon>
        <taxon>Cheloneae</taxon>
        <taxon>Penstemon</taxon>
    </lineage>
</organism>
<evidence type="ECO:0000313" key="3">
    <source>
        <dbReference type="Proteomes" id="UP001634393"/>
    </source>
</evidence>
<dbReference type="Proteomes" id="UP001634393">
    <property type="component" value="Unassembled WGS sequence"/>
</dbReference>